<accession>A0ACC2SAQ4</accession>
<evidence type="ECO:0000313" key="1">
    <source>
        <dbReference type="EMBL" id="KAJ9059476.1"/>
    </source>
</evidence>
<name>A0ACC2SAQ4_9FUNG</name>
<evidence type="ECO:0000313" key="2">
    <source>
        <dbReference type="Proteomes" id="UP001165960"/>
    </source>
</evidence>
<keyword evidence="2" id="KW-1185">Reference proteome</keyword>
<dbReference type="Proteomes" id="UP001165960">
    <property type="component" value="Unassembled WGS sequence"/>
</dbReference>
<protein>
    <submittedName>
        <fullName evidence="1">Uncharacterized protein</fullName>
    </submittedName>
</protein>
<proteinExistence type="predicted"/>
<gene>
    <name evidence="1" type="ORF">DSO57_1002053</name>
</gene>
<organism evidence="1 2">
    <name type="scientific">Entomophthora muscae</name>
    <dbReference type="NCBI Taxonomy" id="34485"/>
    <lineage>
        <taxon>Eukaryota</taxon>
        <taxon>Fungi</taxon>
        <taxon>Fungi incertae sedis</taxon>
        <taxon>Zoopagomycota</taxon>
        <taxon>Entomophthoromycotina</taxon>
        <taxon>Entomophthoromycetes</taxon>
        <taxon>Entomophthorales</taxon>
        <taxon>Entomophthoraceae</taxon>
        <taxon>Entomophthora</taxon>
    </lineage>
</organism>
<reference evidence="1" key="1">
    <citation type="submission" date="2022-04" db="EMBL/GenBank/DDBJ databases">
        <title>Genome of the entomopathogenic fungus Entomophthora muscae.</title>
        <authorList>
            <person name="Elya C."/>
            <person name="Lovett B.R."/>
            <person name="Lee E."/>
            <person name="Macias A.M."/>
            <person name="Hajek A.E."/>
            <person name="De Bivort B.L."/>
            <person name="Kasson M.T."/>
            <person name="De Fine Licht H.H."/>
            <person name="Stajich J.E."/>
        </authorList>
    </citation>
    <scope>NUCLEOTIDE SEQUENCE</scope>
    <source>
        <strain evidence="1">Berkeley</strain>
    </source>
</reference>
<sequence>MDSGQSRSSRYCYTRPPRFRGDRVRRQTTRYPLPRGELSTCWRPEFFIHASCHQIRMPEHPPLKLS</sequence>
<comment type="caution">
    <text evidence="1">The sequence shown here is derived from an EMBL/GenBank/DDBJ whole genome shotgun (WGS) entry which is preliminary data.</text>
</comment>
<dbReference type="EMBL" id="QTSX02005684">
    <property type="protein sequence ID" value="KAJ9059476.1"/>
    <property type="molecule type" value="Genomic_DNA"/>
</dbReference>